<evidence type="ECO:0000256" key="3">
    <source>
        <dbReference type="ARBA" id="ARBA00023080"/>
    </source>
</evidence>
<keyword evidence="4" id="KW-0963">Cytoplasm</keyword>
<dbReference type="OrthoDB" id="9813962at2"/>
<dbReference type="Pfam" id="PF02545">
    <property type="entry name" value="Maf"/>
    <property type="match status" value="1"/>
</dbReference>
<accession>A0A1X6YYL8</accession>
<proteinExistence type="inferred from homology"/>
<organism evidence="5 6">
    <name type="scientific">Roseovarius gaetbuli</name>
    <dbReference type="NCBI Taxonomy" id="1356575"/>
    <lineage>
        <taxon>Bacteria</taxon>
        <taxon>Pseudomonadati</taxon>
        <taxon>Pseudomonadota</taxon>
        <taxon>Alphaproteobacteria</taxon>
        <taxon>Rhodobacterales</taxon>
        <taxon>Roseobacteraceae</taxon>
        <taxon>Roseovarius</taxon>
    </lineage>
</organism>
<gene>
    <name evidence="5" type="primary">yceF</name>
    <name evidence="5" type="ORF">ROG8370_01349</name>
</gene>
<comment type="function">
    <text evidence="4">Nucleoside triphosphate pyrophosphatase. May have a dual role in cell division arrest and in preventing the incorporation of modified nucleotides into cellular nucleic acids.</text>
</comment>
<dbReference type="GO" id="GO:0009117">
    <property type="term" value="P:nucleotide metabolic process"/>
    <property type="evidence" value="ECO:0007669"/>
    <property type="project" value="UniProtKB-KW"/>
</dbReference>
<evidence type="ECO:0000256" key="1">
    <source>
        <dbReference type="ARBA" id="ARBA00001968"/>
    </source>
</evidence>
<dbReference type="EMBL" id="FWFJ01000009">
    <property type="protein sequence ID" value="SLN33268.1"/>
    <property type="molecule type" value="Genomic_DNA"/>
</dbReference>
<dbReference type="NCBIfam" id="TIGR00172">
    <property type="entry name" value="maf"/>
    <property type="match status" value="1"/>
</dbReference>
<reference evidence="6" key="1">
    <citation type="submission" date="2017-03" db="EMBL/GenBank/DDBJ databases">
        <authorList>
            <person name="Rodrigo-Torres L."/>
            <person name="Arahal R.D."/>
            <person name="Lucena T."/>
        </authorList>
    </citation>
    <scope>NUCLEOTIDE SEQUENCE [LARGE SCALE GENOMIC DNA]</scope>
    <source>
        <strain evidence="6">CECT 8370</strain>
    </source>
</reference>
<evidence type="ECO:0000256" key="2">
    <source>
        <dbReference type="ARBA" id="ARBA00022801"/>
    </source>
</evidence>
<dbReference type="InterPro" id="IPR029001">
    <property type="entry name" value="ITPase-like_fam"/>
</dbReference>
<feature type="active site" description="Proton acceptor" evidence="4">
    <location>
        <position position="76"/>
    </location>
</feature>
<dbReference type="RefSeq" id="WP_085826297.1">
    <property type="nucleotide sequence ID" value="NZ_FWFJ01000009.1"/>
</dbReference>
<dbReference type="Proteomes" id="UP000194012">
    <property type="component" value="Unassembled WGS sequence"/>
</dbReference>
<dbReference type="CDD" id="cd00555">
    <property type="entry name" value="Maf"/>
    <property type="match status" value="1"/>
</dbReference>
<keyword evidence="3 4" id="KW-0546">Nucleotide metabolism</keyword>
<dbReference type="SUPFAM" id="SSF52972">
    <property type="entry name" value="ITPase-like"/>
    <property type="match status" value="1"/>
</dbReference>
<sequence length="199" mass="22055">MPQPLILASTSDIRQTLLRNAGLDFDVVAARVDEETVRSSMLAEDASPRDITDALAELKATKVSAKRPDALVIGCDQVLNLQGRLLSKPATPQEARAQLGDMRGKRHDLLSAAVICEGGKAIWRHVGVVRMTMRSFSDAYLDGYIERNWESIRHSVGAYKLEEEGVRLFSRVEGDYFTVLGLPLLDLLSYLTLRGDIEQ</sequence>
<comment type="catalytic activity">
    <reaction evidence="4">
        <text>a ribonucleoside 5'-triphosphate + H2O = a ribonucleoside 5'-phosphate + diphosphate + H(+)</text>
        <dbReference type="Rhea" id="RHEA:23996"/>
        <dbReference type="ChEBI" id="CHEBI:15377"/>
        <dbReference type="ChEBI" id="CHEBI:15378"/>
        <dbReference type="ChEBI" id="CHEBI:33019"/>
        <dbReference type="ChEBI" id="CHEBI:58043"/>
        <dbReference type="ChEBI" id="CHEBI:61557"/>
        <dbReference type="EC" id="3.6.1.9"/>
    </reaction>
</comment>
<dbReference type="EC" id="3.6.1.9" evidence="4"/>
<comment type="similarity">
    <text evidence="4">Belongs to the Maf family.</text>
</comment>
<dbReference type="GO" id="GO:0005737">
    <property type="term" value="C:cytoplasm"/>
    <property type="evidence" value="ECO:0007669"/>
    <property type="project" value="UniProtKB-SubCell"/>
</dbReference>
<dbReference type="Gene3D" id="3.90.950.10">
    <property type="match status" value="1"/>
</dbReference>
<dbReference type="PIRSF" id="PIRSF006305">
    <property type="entry name" value="Maf"/>
    <property type="match status" value="1"/>
</dbReference>
<name>A0A1X6YYL8_9RHOB</name>
<comment type="catalytic activity">
    <reaction evidence="4">
        <text>a 2'-deoxyribonucleoside 5'-triphosphate + H2O = a 2'-deoxyribonucleoside 5'-phosphate + diphosphate + H(+)</text>
        <dbReference type="Rhea" id="RHEA:44644"/>
        <dbReference type="ChEBI" id="CHEBI:15377"/>
        <dbReference type="ChEBI" id="CHEBI:15378"/>
        <dbReference type="ChEBI" id="CHEBI:33019"/>
        <dbReference type="ChEBI" id="CHEBI:61560"/>
        <dbReference type="ChEBI" id="CHEBI:65317"/>
        <dbReference type="EC" id="3.6.1.9"/>
    </reaction>
</comment>
<dbReference type="HAMAP" id="MF_00528">
    <property type="entry name" value="Maf"/>
    <property type="match status" value="1"/>
</dbReference>
<comment type="subcellular location">
    <subcellularLocation>
        <location evidence="4">Cytoplasm</location>
    </subcellularLocation>
</comment>
<keyword evidence="2 4" id="KW-0378">Hydrolase</keyword>
<protein>
    <recommendedName>
        <fullName evidence="4">Nucleoside triphosphate pyrophosphatase</fullName>
        <ecNumber evidence="4">3.6.1.9</ecNumber>
    </recommendedName>
    <alternativeName>
        <fullName evidence="4">Nucleotide pyrophosphatase</fullName>
        <shortName evidence="4">Nucleotide PPase</shortName>
    </alternativeName>
</protein>
<dbReference type="PANTHER" id="PTHR43213:SF5">
    <property type="entry name" value="BIFUNCTIONAL DTTP_UTP PYROPHOSPHATASE_METHYLTRANSFERASE PROTEIN-RELATED"/>
    <property type="match status" value="1"/>
</dbReference>
<evidence type="ECO:0000313" key="5">
    <source>
        <dbReference type="EMBL" id="SLN33268.1"/>
    </source>
</evidence>
<dbReference type="PANTHER" id="PTHR43213">
    <property type="entry name" value="BIFUNCTIONAL DTTP/UTP PYROPHOSPHATASE/METHYLTRANSFERASE PROTEIN-RELATED"/>
    <property type="match status" value="1"/>
</dbReference>
<dbReference type="AlphaFoldDB" id="A0A1X6YYL8"/>
<comment type="caution">
    <text evidence="4">Lacks conserved residue(s) required for the propagation of feature annotation.</text>
</comment>
<dbReference type="InterPro" id="IPR003697">
    <property type="entry name" value="Maf-like"/>
</dbReference>
<evidence type="ECO:0000313" key="6">
    <source>
        <dbReference type="Proteomes" id="UP000194012"/>
    </source>
</evidence>
<keyword evidence="6" id="KW-1185">Reference proteome</keyword>
<dbReference type="GO" id="GO:0047429">
    <property type="term" value="F:nucleoside triphosphate diphosphatase activity"/>
    <property type="evidence" value="ECO:0007669"/>
    <property type="project" value="UniProtKB-EC"/>
</dbReference>
<evidence type="ECO:0000256" key="4">
    <source>
        <dbReference type="HAMAP-Rule" id="MF_00528"/>
    </source>
</evidence>
<comment type="cofactor">
    <cofactor evidence="1 4">
        <name>a divalent metal cation</name>
        <dbReference type="ChEBI" id="CHEBI:60240"/>
    </cofactor>
</comment>